<name>B0NG09_CLOS5</name>
<dbReference type="RefSeq" id="WP_004605451.1">
    <property type="nucleotide sequence ID" value="NZ_CP036170.1"/>
</dbReference>
<gene>
    <name evidence="1" type="ORF">HDCHBGLK_03652</name>
</gene>
<dbReference type="EMBL" id="CP036170">
    <property type="protein sequence ID" value="QBF76235.1"/>
    <property type="molecule type" value="Genomic_DNA"/>
</dbReference>
<evidence type="ECO:0000313" key="1">
    <source>
        <dbReference type="EMBL" id="QBF76235.1"/>
    </source>
</evidence>
<reference evidence="1 2" key="1">
    <citation type="journal article" date="2019" name="Appl. Environ. Microbiol.">
        <title>Clostridium scindens ATCC 35704: integration of nutritional requirements, the complete genome sequence, and global transcriptional responses to bile acids.</title>
        <authorList>
            <person name="Devendran S."/>
            <person name="Shrestha R."/>
            <person name="Alves J.M.P."/>
            <person name="Wolf P.G."/>
            <person name="Ly L."/>
            <person name="Hernandez A.G."/>
            <person name="Mendez-Garcia C."/>
            <person name="Inboden A."/>
            <person name="Wiley J."/>
            <person name="Paul O."/>
            <person name="Allen A."/>
            <person name="Springer E."/>
            <person name="Wright C.L."/>
            <person name="Fields C.J."/>
            <person name="Daniel S.L."/>
            <person name="Ridlon J.M."/>
        </authorList>
    </citation>
    <scope>NUCLEOTIDE SEQUENCE [LARGE SCALE GENOMIC DNA]</scope>
    <source>
        <strain evidence="1 2">ATCC 35704</strain>
    </source>
</reference>
<dbReference type="eggNOG" id="ENOG5033VIZ">
    <property type="taxonomic scope" value="Bacteria"/>
</dbReference>
<sequence length="295" mass="31871">MGLKGITIETPPQAEAHINAADDRAIWEAVIGMDGVVNVGQKLKATLISNNLLRIYDGALVVGGAVGRIPFGEYEDITINNGTQNQLRNDLVVAQIEANGAIENMKLHYIQGVPGDVAKDPDYTAGNVYEGETLRQYPLYRVKLNGLNVEAVEPLFEVLPNLGKVKDEVGELNRKLVFLDQNAQNSSVNGWTLIRNGNIVTFKHNKVLSGVIAGHSYSNQGKIPEGYRPAIDITLPGDRIIGATITGSFYVSIGPAGNTNFVSDGNHNENQSYVASGAYITSDLFPLNDIPKVEI</sequence>
<dbReference type="AlphaFoldDB" id="B0NG09"/>
<proteinExistence type="predicted"/>
<organism evidence="1 2">
    <name type="scientific">Clostridium scindens (strain ATCC 35704 / DSM 5676 / VPI 13733 / 19)</name>
    <dbReference type="NCBI Taxonomy" id="411468"/>
    <lineage>
        <taxon>Bacteria</taxon>
        <taxon>Bacillati</taxon>
        <taxon>Bacillota</taxon>
        <taxon>Clostridia</taxon>
        <taxon>Lachnospirales</taxon>
        <taxon>Lachnospiraceae</taxon>
    </lineage>
</organism>
<protein>
    <submittedName>
        <fullName evidence="1">Uncharacterized protein</fullName>
    </submittedName>
</protein>
<dbReference type="HOGENOM" id="CLU_942351_0_0_9"/>
<dbReference type="OrthoDB" id="2066425at2"/>
<evidence type="ECO:0000313" key="2">
    <source>
        <dbReference type="Proteomes" id="UP000289664"/>
    </source>
</evidence>
<accession>B0NG09</accession>
<dbReference type="GeneID" id="62697826"/>
<dbReference type="Proteomes" id="UP000289664">
    <property type="component" value="Chromosome"/>
</dbReference>
<keyword evidence="2" id="KW-1185">Reference proteome</keyword>
<dbReference type="STRING" id="411468.CLOSCI_02412"/>
<dbReference type="KEGG" id="csci:HDCHBGLK_03652"/>